<dbReference type="EMBL" id="CP126116">
    <property type="protein sequence ID" value="WHZ57595.1"/>
    <property type="molecule type" value="Genomic_DNA"/>
</dbReference>
<accession>A0ACD4RBP0</accession>
<evidence type="ECO:0000313" key="2">
    <source>
        <dbReference type="Proteomes" id="UP001226091"/>
    </source>
</evidence>
<dbReference type="Proteomes" id="UP001226091">
    <property type="component" value="Chromosome"/>
</dbReference>
<sequence>MSRIVIQILLVVLLFQELLAVNIHPIIDMTDEIIVVFLAFLVLVKLIKTQTISKHTMIVSLLAIAFLIIGFISSFLRDGITINSIISSFLVVKGFIVYLTIFELTGKNENKIKLILKTMIVIGYLLMLFAVIDFLFYERFRALLNLEYRADIRAGLVSVQSLMTHPGVYGWFMSLCGIIMFSKFLSNKNKKNIIISIIFFLFAIISLRFKVIMLLAFLISYLLFKSKNKILGIIVVILFVAPTFLFFFGDLLSLTIERYIQIDYDESARKALYLFSFVIAKDYFPFGTGFGTYGTFQSIDPYSSVYYEFGLNHVWGLSPDNPMWLTDTFWPAILGETGLLGIILYGCVFLIIFKKRKQIKKRLNSYYYYIFIFVFIHAFLESLAEQIYFSSPQFIIIFTLLGLISAELKEEKVEESVDS</sequence>
<proteinExistence type="predicted"/>
<protein>
    <submittedName>
        <fullName evidence="1">Uncharacterized protein</fullName>
    </submittedName>
</protein>
<keyword evidence="2" id="KW-1185">Reference proteome</keyword>
<evidence type="ECO:0000313" key="1">
    <source>
        <dbReference type="EMBL" id="WHZ57595.1"/>
    </source>
</evidence>
<gene>
    <name evidence="1" type="ORF">QLQ22_23610</name>
</gene>
<reference evidence="2" key="1">
    <citation type="journal article" date="2025" name="Aquaculture">
        <title>Assessment of the bioflocculant production and safety properties of Metabacillus hrfriensis sp. nov. based on phenotypic and whole-genome sequencing analysis.</title>
        <authorList>
            <person name="Zhang R."/>
            <person name="Zhao Z."/>
            <person name="Luo L."/>
            <person name="Wang S."/>
            <person name="Guo K."/>
            <person name="Xu W."/>
        </authorList>
    </citation>
    <scope>NUCLEOTIDE SEQUENCE [LARGE SCALE GENOMIC DNA]</scope>
    <source>
        <strain evidence="2">CT-WN-B3</strain>
    </source>
</reference>
<organism evidence="1 2">
    <name type="scientific">Metabacillus hrfriensis</name>
    <dbReference type="NCBI Taxonomy" id="3048891"/>
    <lineage>
        <taxon>Bacteria</taxon>
        <taxon>Bacillati</taxon>
        <taxon>Bacillota</taxon>
        <taxon>Bacilli</taxon>
        <taxon>Bacillales</taxon>
        <taxon>Bacillaceae</taxon>
        <taxon>Metabacillus</taxon>
    </lineage>
</organism>
<name>A0ACD4RBP0_9BACI</name>